<protein>
    <recommendedName>
        <fullName evidence="3">DUF2620 domain-containing protein</fullName>
    </recommendedName>
</protein>
<reference evidence="1 2" key="1">
    <citation type="submission" date="2017-07" db="EMBL/GenBank/DDBJ databases">
        <title>The genome sequence of Paludifilum halophilum highlights mechanisms for microbial adaptation to high salt environemnts.</title>
        <authorList>
            <person name="Belbahri L."/>
        </authorList>
    </citation>
    <scope>NUCLEOTIDE SEQUENCE [LARGE SCALE GENOMIC DNA]</scope>
    <source>
        <strain evidence="1 2">DSM 102817</strain>
    </source>
</reference>
<dbReference type="Pfam" id="PF10941">
    <property type="entry name" value="DUF2620"/>
    <property type="match status" value="1"/>
</dbReference>
<proteinExistence type="predicted"/>
<dbReference type="Proteomes" id="UP000215459">
    <property type="component" value="Unassembled WGS sequence"/>
</dbReference>
<dbReference type="EMBL" id="NOWF01000009">
    <property type="protein sequence ID" value="OYD06811.1"/>
    <property type="molecule type" value="Genomic_DNA"/>
</dbReference>
<dbReference type="AlphaFoldDB" id="A0A235B3J6"/>
<gene>
    <name evidence="1" type="ORF">CHM34_14760</name>
</gene>
<keyword evidence="2" id="KW-1185">Reference proteome</keyword>
<dbReference type="OrthoDB" id="5191605at2"/>
<dbReference type="RefSeq" id="WP_094265374.1">
    <property type="nucleotide sequence ID" value="NZ_NOWF01000009.1"/>
</dbReference>
<evidence type="ECO:0008006" key="3">
    <source>
        <dbReference type="Google" id="ProtNLM"/>
    </source>
</evidence>
<sequence length="123" mass="12986">MIRIAIGGLRKEEIRKAVKETGGEQVETTISSDFEASKMVQAGKADYYLGACHSGGGAALSVAIGLLGYTKCSTVAKAGGRPRPSEIERLVREGKIAFGMSVEAIEEAVPMIIQSILQSSSIR</sequence>
<evidence type="ECO:0000313" key="2">
    <source>
        <dbReference type="Proteomes" id="UP000215459"/>
    </source>
</evidence>
<evidence type="ECO:0000313" key="1">
    <source>
        <dbReference type="EMBL" id="OYD06811.1"/>
    </source>
</evidence>
<comment type="caution">
    <text evidence="1">The sequence shown here is derived from an EMBL/GenBank/DDBJ whole genome shotgun (WGS) entry which is preliminary data.</text>
</comment>
<dbReference type="InterPro" id="IPR021238">
    <property type="entry name" value="DUF2620"/>
</dbReference>
<organism evidence="1 2">
    <name type="scientific">Paludifilum halophilum</name>
    <dbReference type="NCBI Taxonomy" id="1642702"/>
    <lineage>
        <taxon>Bacteria</taxon>
        <taxon>Bacillati</taxon>
        <taxon>Bacillota</taxon>
        <taxon>Bacilli</taxon>
        <taxon>Bacillales</taxon>
        <taxon>Thermoactinomycetaceae</taxon>
        <taxon>Paludifilum</taxon>
    </lineage>
</organism>
<name>A0A235B3J6_9BACL</name>
<accession>A0A235B3J6</accession>